<keyword evidence="2" id="KW-1185">Reference proteome</keyword>
<reference evidence="1 2" key="1">
    <citation type="journal article" date="2018" name="Sci. Rep.">
        <title>Genomic signatures of local adaptation to the degree of environmental predictability in rotifers.</title>
        <authorList>
            <person name="Franch-Gras L."/>
            <person name="Hahn C."/>
            <person name="Garcia-Roger E.M."/>
            <person name="Carmona M.J."/>
            <person name="Serra M."/>
            <person name="Gomez A."/>
        </authorList>
    </citation>
    <scope>NUCLEOTIDE SEQUENCE [LARGE SCALE GENOMIC DNA]</scope>
    <source>
        <strain evidence="1">HYR1</strain>
    </source>
</reference>
<dbReference type="EMBL" id="REGN01003291">
    <property type="protein sequence ID" value="RNA23455.1"/>
    <property type="molecule type" value="Genomic_DNA"/>
</dbReference>
<proteinExistence type="predicted"/>
<evidence type="ECO:0000313" key="1">
    <source>
        <dbReference type="EMBL" id="RNA23455.1"/>
    </source>
</evidence>
<accession>A0A3M7RJF8</accession>
<evidence type="ECO:0000313" key="2">
    <source>
        <dbReference type="Proteomes" id="UP000276133"/>
    </source>
</evidence>
<sequence>MNKNIAFFTSINYGRSGLGLDLRLVTFKQLRIMIILNNKNSENSRILGKRIDNLYSLSKCFKIDFETSS</sequence>
<organism evidence="1 2">
    <name type="scientific">Brachionus plicatilis</name>
    <name type="common">Marine rotifer</name>
    <name type="synonym">Brachionus muelleri</name>
    <dbReference type="NCBI Taxonomy" id="10195"/>
    <lineage>
        <taxon>Eukaryota</taxon>
        <taxon>Metazoa</taxon>
        <taxon>Spiralia</taxon>
        <taxon>Gnathifera</taxon>
        <taxon>Rotifera</taxon>
        <taxon>Eurotatoria</taxon>
        <taxon>Monogononta</taxon>
        <taxon>Pseudotrocha</taxon>
        <taxon>Ploima</taxon>
        <taxon>Brachionidae</taxon>
        <taxon>Brachionus</taxon>
    </lineage>
</organism>
<name>A0A3M7RJF8_BRAPC</name>
<comment type="caution">
    <text evidence="1">The sequence shown here is derived from an EMBL/GenBank/DDBJ whole genome shotgun (WGS) entry which is preliminary data.</text>
</comment>
<gene>
    <name evidence="1" type="ORF">BpHYR1_052878</name>
</gene>
<dbReference type="Proteomes" id="UP000276133">
    <property type="component" value="Unassembled WGS sequence"/>
</dbReference>
<protein>
    <submittedName>
        <fullName evidence="1">Uncharacterized protein</fullName>
    </submittedName>
</protein>
<dbReference type="AlphaFoldDB" id="A0A3M7RJF8"/>